<feature type="compositionally biased region" description="Basic residues" evidence="3">
    <location>
        <begin position="202"/>
        <end position="211"/>
    </location>
</feature>
<dbReference type="Gene3D" id="3.30.70.330">
    <property type="match status" value="1"/>
</dbReference>
<dbReference type="Proteomes" id="UP001196413">
    <property type="component" value="Unassembled WGS sequence"/>
</dbReference>
<evidence type="ECO:0000313" key="5">
    <source>
        <dbReference type="EMBL" id="KAJ1369645.1"/>
    </source>
</evidence>
<dbReference type="GO" id="GO:0071013">
    <property type="term" value="C:catalytic step 2 spliceosome"/>
    <property type="evidence" value="ECO:0007669"/>
    <property type="project" value="TreeGrafter"/>
</dbReference>
<name>A0AAD5R536_PARTN</name>
<dbReference type="InterPro" id="IPR035979">
    <property type="entry name" value="RBD_domain_sf"/>
</dbReference>
<dbReference type="InterPro" id="IPR000504">
    <property type="entry name" value="RRM_dom"/>
</dbReference>
<dbReference type="PANTHER" id="PTHR45880:SF1">
    <property type="entry name" value="RNA-BINDING MOTIF PROTEIN, X-LINKED 2"/>
    <property type="match status" value="1"/>
</dbReference>
<dbReference type="AlphaFoldDB" id="A0AAD5R536"/>
<protein>
    <recommendedName>
        <fullName evidence="4">RRM domain-containing protein</fullName>
    </recommendedName>
</protein>
<dbReference type="GO" id="GO:0071011">
    <property type="term" value="C:precatalytic spliceosome"/>
    <property type="evidence" value="ECO:0007669"/>
    <property type="project" value="TreeGrafter"/>
</dbReference>
<sequence length="316" mass="37118">MDQLEENLTHKGMNRLTNVRNQNVLNERELELGIAGDLGKSWHERYKNSAWIYIGGLSHYLTEGDIITVFSQYGDVININLLRHAQTGKSRGSCFLCYRDQRSTVLAVDNLNGISLLKRVIRVDHVEQYKVSKYKENADEEVKRLWQEGCAPKPTRRAEIDGTQSKKKKKNTEIDAENASTSLKESGELREFREERRADRKREKKDKKKAMKERDKLKKLMKSAKNDVNTNWKERTKLLNEFVEKRIFYGPNKHFNFGKKNKTVEIPIHNVQPGFKKAGWRDIEIWKEVRQREKAGQGGKRIDWKPEDYYVPSRYC</sequence>
<dbReference type="FunFam" id="3.30.70.330:FF:000962">
    <property type="entry name" value="RBMX2 ortholog"/>
    <property type="match status" value="1"/>
</dbReference>
<evidence type="ECO:0000256" key="2">
    <source>
        <dbReference type="PROSITE-ProRule" id="PRU00176"/>
    </source>
</evidence>
<gene>
    <name evidence="5" type="ORF">KIN20_031145</name>
</gene>
<dbReference type="Pfam" id="PF00076">
    <property type="entry name" value="RRM_1"/>
    <property type="match status" value="1"/>
</dbReference>
<evidence type="ECO:0000256" key="3">
    <source>
        <dbReference type="SAM" id="MobiDB-lite"/>
    </source>
</evidence>
<feature type="region of interest" description="Disordered" evidence="3">
    <location>
        <begin position="153"/>
        <end position="219"/>
    </location>
</feature>
<dbReference type="InterPro" id="IPR012677">
    <property type="entry name" value="Nucleotide-bd_a/b_plait_sf"/>
</dbReference>
<evidence type="ECO:0000313" key="6">
    <source>
        <dbReference type="Proteomes" id="UP001196413"/>
    </source>
</evidence>
<comment type="caution">
    <text evidence="5">The sequence shown here is derived from an EMBL/GenBank/DDBJ whole genome shotgun (WGS) entry which is preliminary data.</text>
</comment>
<dbReference type="GO" id="GO:0000398">
    <property type="term" value="P:mRNA splicing, via spliceosome"/>
    <property type="evidence" value="ECO:0007669"/>
    <property type="project" value="InterPro"/>
</dbReference>
<feature type="compositionally biased region" description="Basic and acidic residues" evidence="3">
    <location>
        <begin position="185"/>
        <end position="201"/>
    </location>
</feature>
<dbReference type="InterPro" id="IPR045844">
    <property type="entry name" value="RRM_Ist3-like"/>
</dbReference>
<reference evidence="5" key="1">
    <citation type="submission" date="2021-06" db="EMBL/GenBank/DDBJ databases">
        <title>Parelaphostrongylus tenuis whole genome reference sequence.</title>
        <authorList>
            <person name="Garwood T.J."/>
            <person name="Larsen P.A."/>
            <person name="Fountain-Jones N.M."/>
            <person name="Garbe J.R."/>
            <person name="Macchietto M.G."/>
            <person name="Kania S.A."/>
            <person name="Gerhold R.W."/>
            <person name="Richards J.E."/>
            <person name="Wolf T.M."/>
        </authorList>
    </citation>
    <scope>NUCLEOTIDE SEQUENCE</scope>
    <source>
        <strain evidence="5">MNPRO001-30</strain>
        <tissue evidence="5">Meninges</tissue>
    </source>
</reference>
<evidence type="ECO:0000259" key="4">
    <source>
        <dbReference type="PROSITE" id="PS50102"/>
    </source>
</evidence>
<feature type="domain" description="RRM" evidence="4">
    <location>
        <begin position="50"/>
        <end position="128"/>
    </location>
</feature>
<dbReference type="InterPro" id="IPR051847">
    <property type="entry name" value="RNA_proc/Spliceosome_comp"/>
</dbReference>
<dbReference type="SMART" id="SM00360">
    <property type="entry name" value="RRM"/>
    <property type="match status" value="1"/>
</dbReference>
<organism evidence="5 6">
    <name type="scientific">Parelaphostrongylus tenuis</name>
    <name type="common">Meningeal worm</name>
    <dbReference type="NCBI Taxonomy" id="148309"/>
    <lineage>
        <taxon>Eukaryota</taxon>
        <taxon>Metazoa</taxon>
        <taxon>Ecdysozoa</taxon>
        <taxon>Nematoda</taxon>
        <taxon>Chromadorea</taxon>
        <taxon>Rhabditida</taxon>
        <taxon>Rhabditina</taxon>
        <taxon>Rhabditomorpha</taxon>
        <taxon>Strongyloidea</taxon>
        <taxon>Metastrongylidae</taxon>
        <taxon>Parelaphostrongylus</taxon>
    </lineage>
</organism>
<keyword evidence="1 2" id="KW-0694">RNA-binding</keyword>
<keyword evidence="6" id="KW-1185">Reference proteome</keyword>
<dbReference type="PANTHER" id="PTHR45880">
    <property type="entry name" value="RNA-BINDING MOTIF PROTEIN, X-LINKED 2"/>
    <property type="match status" value="1"/>
</dbReference>
<dbReference type="PROSITE" id="PS50102">
    <property type="entry name" value="RRM"/>
    <property type="match status" value="1"/>
</dbReference>
<dbReference type="GO" id="GO:0005686">
    <property type="term" value="C:U2 snRNP"/>
    <property type="evidence" value="ECO:0007669"/>
    <property type="project" value="TreeGrafter"/>
</dbReference>
<dbReference type="GO" id="GO:0003723">
    <property type="term" value="F:RNA binding"/>
    <property type="evidence" value="ECO:0007669"/>
    <property type="project" value="UniProtKB-UniRule"/>
</dbReference>
<proteinExistence type="predicted"/>
<evidence type="ECO:0000256" key="1">
    <source>
        <dbReference type="ARBA" id="ARBA00022884"/>
    </source>
</evidence>
<dbReference type="CDD" id="cd12411">
    <property type="entry name" value="RRM_ist3_like"/>
    <property type="match status" value="1"/>
</dbReference>
<dbReference type="SUPFAM" id="SSF54928">
    <property type="entry name" value="RNA-binding domain, RBD"/>
    <property type="match status" value="1"/>
</dbReference>
<dbReference type="EMBL" id="JAHQIW010006648">
    <property type="protein sequence ID" value="KAJ1369645.1"/>
    <property type="molecule type" value="Genomic_DNA"/>
</dbReference>
<accession>A0AAD5R536</accession>